<feature type="domain" description="Carbohydrate kinase FGGY C-terminal" evidence="5">
    <location>
        <begin position="247"/>
        <end position="440"/>
    </location>
</feature>
<evidence type="ECO:0000256" key="2">
    <source>
        <dbReference type="ARBA" id="ARBA00022679"/>
    </source>
</evidence>
<dbReference type="PANTHER" id="PTHR43095">
    <property type="entry name" value="SUGAR KINASE"/>
    <property type="match status" value="1"/>
</dbReference>
<dbReference type="SUPFAM" id="SSF53067">
    <property type="entry name" value="Actin-like ATPase domain"/>
    <property type="match status" value="2"/>
</dbReference>
<evidence type="ECO:0000256" key="1">
    <source>
        <dbReference type="ARBA" id="ARBA00009156"/>
    </source>
</evidence>
<dbReference type="AlphaFoldDB" id="A0A1V9FZ23"/>
<comment type="similarity">
    <text evidence="1">Belongs to the FGGY kinase family.</text>
</comment>
<dbReference type="InterPro" id="IPR043129">
    <property type="entry name" value="ATPase_NBD"/>
</dbReference>
<dbReference type="GO" id="GO:0005975">
    <property type="term" value="P:carbohydrate metabolic process"/>
    <property type="evidence" value="ECO:0007669"/>
    <property type="project" value="InterPro"/>
</dbReference>
<dbReference type="STRING" id="550983.A4R26_16725"/>
<evidence type="ECO:0000313" key="6">
    <source>
        <dbReference type="EMBL" id="OQP63619.1"/>
    </source>
</evidence>
<dbReference type="Pfam" id="PF21546">
    <property type="entry name" value="FGGY_C_2"/>
    <property type="match status" value="1"/>
</dbReference>
<organism evidence="6 7">
    <name type="scientific">Niastella populi</name>
    <dbReference type="NCBI Taxonomy" id="550983"/>
    <lineage>
        <taxon>Bacteria</taxon>
        <taxon>Pseudomonadati</taxon>
        <taxon>Bacteroidota</taxon>
        <taxon>Chitinophagia</taxon>
        <taxon>Chitinophagales</taxon>
        <taxon>Chitinophagaceae</taxon>
        <taxon>Niastella</taxon>
    </lineage>
</organism>
<dbReference type="Gene3D" id="3.30.420.40">
    <property type="match status" value="2"/>
</dbReference>
<name>A0A1V9FZ23_9BACT</name>
<dbReference type="InterPro" id="IPR049382">
    <property type="entry name" value="FGGY_C_2"/>
</dbReference>
<gene>
    <name evidence="6" type="ORF">A4R26_16725</name>
</gene>
<reference evidence="7" key="1">
    <citation type="submission" date="2016-04" db="EMBL/GenBank/DDBJ databases">
        <authorList>
            <person name="Chen L."/>
            <person name="Zhuang W."/>
            <person name="Wang G."/>
        </authorList>
    </citation>
    <scope>NUCLEOTIDE SEQUENCE [LARGE SCALE GENOMIC DNA]</scope>
    <source>
        <strain evidence="7">208</strain>
    </source>
</reference>
<keyword evidence="3 6" id="KW-0418">Kinase</keyword>
<dbReference type="Proteomes" id="UP000192276">
    <property type="component" value="Unassembled WGS sequence"/>
</dbReference>
<comment type="caution">
    <text evidence="6">The sequence shown here is derived from an EMBL/GenBank/DDBJ whole genome shotgun (WGS) entry which is preliminary data.</text>
</comment>
<dbReference type="InterPro" id="IPR018484">
    <property type="entry name" value="FGGY_N"/>
</dbReference>
<protein>
    <submittedName>
        <fullName evidence="6">Carbohydrate kinase</fullName>
    </submittedName>
</protein>
<accession>A0A1V9FZ23</accession>
<dbReference type="Pfam" id="PF00370">
    <property type="entry name" value="FGGY_N"/>
    <property type="match status" value="1"/>
</dbReference>
<evidence type="ECO:0000259" key="4">
    <source>
        <dbReference type="Pfam" id="PF00370"/>
    </source>
</evidence>
<dbReference type="GO" id="GO:0016301">
    <property type="term" value="F:kinase activity"/>
    <property type="evidence" value="ECO:0007669"/>
    <property type="project" value="UniProtKB-KW"/>
</dbReference>
<feature type="domain" description="Carbohydrate kinase FGGY N-terminal" evidence="4">
    <location>
        <begin position="7"/>
        <end position="198"/>
    </location>
</feature>
<dbReference type="OrthoDB" id="9786272at2"/>
<evidence type="ECO:0000256" key="3">
    <source>
        <dbReference type="ARBA" id="ARBA00022777"/>
    </source>
</evidence>
<dbReference type="PANTHER" id="PTHR43095:SF2">
    <property type="entry name" value="GLUCONOKINASE"/>
    <property type="match status" value="1"/>
</dbReference>
<dbReference type="EMBL" id="LWBP01000100">
    <property type="protein sequence ID" value="OQP63619.1"/>
    <property type="molecule type" value="Genomic_DNA"/>
</dbReference>
<dbReference type="InterPro" id="IPR050406">
    <property type="entry name" value="FGGY_Carb_Kinase"/>
</dbReference>
<evidence type="ECO:0000259" key="5">
    <source>
        <dbReference type="Pfam" id="PF21546"/>
    </source>
</evidence>
<dbReference type="CDD" id="cd07772">
    <property type="entry name" value="ASKHA_NBD_FGGY_NaCK-like"/>
    <property type="match status" value="1"/>
</dbReference>
<keyword evidence="7" id="KW-1185">Reference proteome</keyword>
<evidence type="ECO:0000313" key="7">
    <source>
        <dbReference type="Proteomes" id="UP000192276"/>
    </source>
</evidence>
<sequence>MSRTPVIAIFDIGKTNKKLFLFDEQYNIVLEKSEQFAEITDEDGDACENLAALTQWVLTCLHDVFHDNKYQVRALNFSTYGASFVHIDKEGKTVAPLYNYLKPYPAALQEGFYKKYGGEISFSIHTASPILGNLNSGMQLYRLKHQHPALFEKIHYSLHLPQYMSFLVTGRAYSDITSIGCHTGLWNFPQNHYHEWIYREAINEKLANIFPSDQLMPSQFQGEALLTGVGLHDSSAALIPYLFHFTAPFVLLSTGTWCISLNPFNQTRLTYEELQQDCLCYMEYRGKPIKASRLFAGYEHEQQTKRLAAHFNVAPDHYKNVAFNADLLPGGAQTAGIAANSRDARSAMVQGSAFGTRDLNNFPTYEAAYHQFMADLMTQQVASLNLVLHNSPVKKIFVDGGFSRNPLYMNLLANAFPQHEVYAASMAQASAMGAALAVHSSWNKANPSSDLIELKAYTLAESR</sequence>
<keyword evidence="2" id="KW-0808">Transferase</keyword>
<proteinExistence type="inferred from homology"/>
<dbReference type="RefSeq" id="WP_081163695.1">
    <property type="nucleotide sequence ID" value="NZ_LWBP01000100.1"/>
</dbReference>